<name>A0A0G1DGD5_9BACT</name>
<keyword evidence="1" id="KW-0812">Transmembrane</keyword>
<organism evidence="2 3">
    <name type="scientific">Candidatus Woesebacteria bacterium GW2011_GWB1_43_14</name>
    <dbReference type="NCBI Taxonomy" id="1618578"/>
    <lineage>
        <taxon>Bacteria</taxon>
        <taxon>Candidatus Woeseibacteriota</taxon>
    </lineage>
</organism>
<keyword evidence="1" id="KW-1133">Transmembrane helix</keyword>
<accession>A0A0G1DGD5</accession>
<gene>
    <name evidence="2" type="ORF">UV74_C0013G0087</name>
</gene>
<feature type="transmembrane region" description="Helical" evidence="1">
    <location>
        <begin position="15"/>
        <end position="38"/>
    </location>
</feature>
<dbReference type="AlphaFoldDB" id="A0A0G1DGD5"/>
<protein>
    <submittedName>
        <fullName evidence="2">Uncharacterized protein</fullName>
    </submittedName>
</protein>
<evidence type="ECO:0000313" key="3">
    <source>
        <dbReference type="Proteomes" id="UP000034090"/>
    </source>
</evidence>
<sequence>MPSAKKVMNNLPVKLVYFVLAALVIVVSGLSFAVFNLFQIASTPPAPVVERVVTDSGQVVEKTVDVCGESCKEEIEKAVSAAVATISGSKSTETIIKEVSTSGGTDFISLGSTATTTDTDWKTIDDTAVYIDLVNDYSADAYVTWEASLKVAHANGQAFARLWDDTNKIGVSGSEISTINNSDYVQKVSTNLALWRGRNLYKVQIKSLNGFLVTYSGGRIKIVD</sequence>
<comment type="caution">
    <text evidence="2">The sequence shown here is derived from an EMBL/GenBank/DDBJ whole genome shotgun (WGS) entry which is preliminary data.</text>
</comment>
<dbReference type="Proteomes" id="UP000034090">
    <property type="component" value="Unassembled WGS sequence"/>
</dbReference>
<reference evidence="2 3" key="1">
    <citation type="journal article" date="2015" name="Nature">
        <title>rRNA introns, odd ribosomes, and small enigmatic genomes across a large radiation of phyla.</title>
        <authorList>
            <person name="Brown C.T."/>
            <person name="Hug L.A."/>
            <person name="Thomas B.C."/>
            <person name="Sharon I."/>
            <person name="Castelle C.J."/>
            <person name="Singh A."/>
            <person name="Wilkins M.J."/>
            <person name="Williams K.H."/>
            <person name="Banfield J.F."/>
        </authorList>
    </citation>
    <scope>NUCLEOTIDE SEQUENCE [LARGE SCALE GENOMIC DNA]</scope>
</reference>
<keyword evidence="1" id="KW-0472">Membrane</keyword>
<dbReference type="EMBL" id="LCFQ01000013">
    <property type="protein sequence ID" value="KKS96965.1"/>
    <property type="molecule type" value="Genomic_DNA"/>
</dbReference>
<evidence type="ECO:0000256" key="1">
    <source>
        <dbReference type="SAM" id="Phobius"/>
    </source>
</evidence>
<evidence type="ECO:0000313" key="2">
    <source>
        <dbReference type="EMBL" id="KKS96965.1"/>
    </source>
</evidence>
<proteinExistence type="predicted"/>
<dbReference type="STRING" id="1618578.UV74_C0013G0087"/>